<sequence>MMEVLATLFDTGWISAIAVLVLWAVTLTVSQRSHLPWKTLKTLMANAVSGTALLVAFGLALRGAPPFLLASLLAIALVAFLVDLRARLACQASGLRRRTE</sequence>
<keyword evidence="1" id="KW-1133">Transmembrane helix</keyword>
<evidence type="ECO:0000313" key="3">
    <source>
        <dbReference type="Proteomes" id="UP000308828"/>
    </source>
</evidence>
<evidence type="ECO:0000256" key="1">
    <source>
        <dbReference type="SAM" id="Phobius"/>
    </source>
</evidence>
<comment type="caution">
    <text evidence="2">The sequence shown here is derived from an EMBL/GenBank/DDBJ whole genome shotgun (WGS) entry which is preliminary data.</text>
</comment>
<reference evidence="2 3" key="1">
    <citation type="submission" date="2019-04" db="EMBL/GenBank/DDBJ databases">
        <title>Genome sequence of strain shin9-1.</title>
        <authorList>
            <person name="Gao J."/>
            <person name="Sun J."/>
        </authorList>
    </citation>
    <scope>NUCLEOTIDE SEQUENCE [LARGE SCALE GENOMIC DNA]</scope>
    <source>
        <strain evidence="3">shin9-1</strain>
    </source>
</reference>
<name>A0A4S8P1K5_9HYPH</name>
<gene>
    <name evidence="2" type="ORF">FAA97_07415</name>
</gene>
<keyword evidence="3" id="KW-1185">Reference proteome</keyword>
<dbReference type="EMBL" id="STGV01000002">
    <property type="protein sequence ID" value="THV23808.1"/>
    <property type="molecule type" value="Genomic_DNA"/>
</dbReference>
<keyword evidence="1" id="KW-0472">Membrane</keyword>
<feature type="transmembrane region" description="Helical" evidence="1">
    <location>
        <begin position="42"/>
        <end position="61"/>
    </location>
</feature>
<protein>
    <submittedName>
        <fullName evidence="2">Uncharacterized protein</fullName>
    </submittedName>
</protein>
<feature type="transmembrane region" description="Helical" evidence="1">
    <location>
        <begin position="67"/>
        <end position="88"/>
    </location>
</feature>
<feature type="transmembrane region" description="Helical" evidence="1">
    <location>
        <begin position="12"/>
        <end position="30"/>
    </location>
</feature>
<dbReference type="RefSeq" id="WP_136597903.1">
    <property type="nucleotide sequence ID" value="NZ_STGV01000002.1"/>
</dbReference>
<keyword evidence="1" id="KW-0812">Transmembrane</keyword>
<accession>A0A4S8P1K5</accession>
<proteinExistence type="predicted"/>
<dbReference type="AlphaFoldDB" id="A0A4S8P1K5"/>
<dbReference type="Proteomes" id="UP000308828">
    <property type="component" value="Unassembled WGS sequence"/>
</dbReference>
<evidence type="ECO:0000313" key="2">
    <source>
        <dbReference type="EMBL" id="THV23808.1"/>
    </source>
</evidence>
<organism evidence="2 3">
    <name type="scientific">Peteryoungia ipomoeae</name>
    <dbReference type="NCBI Taxonomy" id="1210932"/>
    <lineage>
        <taxon>Bacteria</taxon>
        <taxon>Pseudomonadati</taxon>
        <taxon>Pseudomonadota</taxon>
        <taxon>Alphaproteobacteria</taxon>
        <taxon>Hyphomicrobiales</taxon>
        <taxon>Rhizobiaceae</taxon>
        <taxon>Peteryoungia</taxon>
    </lineage>
</organism>